<dbReference type="InterPro" id="IPR023187">
    <property type="entry name" value="Tscrpt_reg_MarR-type_CS"/>
</dbReference>
<dbReference type="EMBL" id="FWFS01000001">
    <property type="protein sequence ID" value="SLN10309.1"/>
    <property type="molecule type" value="Genomic_DNA"/>
</dbReference>
<dbReference type="GO" id="GO:0006950">
    <property type="term" value="P:response to stress"/>
    <property type="evidence" value="ECO:0007669"/>
    <property type="project" value="TreeGrafter"/>
</dbReference>
<dbReference type="RefSeq" id="WP_085834806.1">
    <property type="nucleotide sequence ID" value="NZ_FWFS01000001.1"/>
</dbReference>
<evidence type="ECO:0000256" key="1">
    <source>
        <dbReference type="ARBA" id="ARBA00023015"/>
    </source>
</evidence>
<dbReference type="GO" id="GO:0003677">
    <property type="term" value="F:DNA binding"/>
    <property type="evidence" value="ECO:0007669"/>
    <property type="project" value="UniProtKB-KW"/>
</dbReference>
<dbReference type="SMART" id="SM00347">
    <property type="entry name" value="HTH_MARR"/>
    <property type="match status" value="1"/>
</dbReference>
<keyword evidence="3" id="KW-0804">Transcription</keyword>
<dbReference type="Gene3D" id="1.10.10.10">
    <property type="entry name" value="Winged helix-like DNA-binding domain superfamily/Winged helix DNA-binding domain"/>
    <property type="match status" value="1"/>
</dbReference>
<accession>A0A1Y5RAN8</accession>
<dbReference type="InterPro" id="IPR039422">
    <property type="entry name" value="MarR/SlyA-like"/>
</dbReference>
<dbReference type="GO" id="GO:0003700">
    <property type="term" value="F:DNA-binding transcription factor activity"/>
    <property type="evidence" value="ECO:0007669"/>
    <property type="project" value="InterPro"/>
</dbReference>
<dbReference type="InterPro" id="IPR000835">
    <property type="entry name" value="HTH_MarR-typ"/>
</dbReference>
<feature type="domain" description="HTH marR-type" evidence="4">
    <location>
        <begin position="20"/>
        <end position="155"/>
    </location>
</feature>
<dbReference type="PROSITE" id="PS50995">
    <property type="entry name" value="HTH_MARR_2"/>
    <property type="match status" value="1"/>
</dbReference>
<evidence type="ECO:0000256" key="3">
    <source>
        <dbReference type="ARBA" id="ARBA00023163"/>
    </source>
</evidence>
<dbReference type="Proteomes" id="UP000193862">
    <property type="component" value="Unassembled WGS sequence"/>
</dbReference>
<proteinExistence type="predicted"/>
<keyword evidence="6" id="KW-1185">Reference proteome</keyword>
<name>A0A1Y5RAN8_9RHOB</name>
<evidence type="ECO:0000256" key="2">
    <source>
        <dbReference type="ARBA" id="ARBA00023125"/>
    </source>
</evidence>
<keyword evidence="1" id="KW-0805">Transcription regulation</keyword>
<dbReference type="PROSITE" id="PS01117">
    <property type="entry name" value="HTH_MARR_1"/>
    <property type="match status" value="1"/>
</dbReference>
<evidence type="ECO:0000313" key="6">
    <source>
        <dbReference type="Proteomes" id="UP000193862"/>
    </source>
</evidence>
<dbReference type="Pfam" id="PF12802">
    <property type="entry name" value="MarR_2"/>
    <property type="match status" value="1"/>
</dbReference>
<reference evidence="5 6" key="1">
    <citation type="submission" date="2017-03" db="EMBL/GenBank/DDBJ databases">
        <authorList>
            <person name="Afonso C.L."/>
            <person name="Miller P.J."/>
            <person name="Scott M.A."/>
            <person name="Spackman E."/>
            <person name="Goraichik I."/>
            <person name="Dimitrov K.M."/>
            <person name="Suarez D.L."/>
            <person name="Swayne D.E."/>
        </authorList>
    </citation>
    <scope>NUCLEOTIDE SEQUENCE [LARGE SCALE GENOMIC DNA]</scope>
    <source>
        <strain evidence="5 6">CECT 8620</strain>
    </source>
</reference>
<organism evidence="5 6">
    <name type="scientific">Aquimixticola soesokkakensis</name>
    <dbReference type="NCBI Taxonomy" id="1519096"/>
    <lineage>
        <taxon>Bacteria</taxon>
        <taxon>Pseudomonadati</taxon>
        <taxon>Pseudomonadota</taxon>
        <taxon>Alphaproteobacteria</taxon>
        <taxon>Rhodobacterales</taxon>
        <taxon>Paracoccaceae</taxon>
        <taxon>Aquimixticola</taxon>
    </lineage>
</organism>
<dbReference type="AlphaFoldDB" id="A0A1Y5RAN8"/>
<dbReference type="OrthoDB" id="9799368at2"/>
<protein>
    <submittedName>
        <fullName evidence="5">Transcriptional regulator SlyA</fullName>
    </submittedName>
</protein>
<sequence length="170" mass="18607">MAEHVGSGGAGGESLLFLTDEQIRKGIEAMYFAYRGFTADPDRILENYAYGRAHHRALHFVNRSPGTTVNNLLALLGVTKQSLNRVLRTLIDDGLVESRVGASDKRERNLFLTEAGAALEAEVSEAQRARVRAAYRAAGPDAVAGFRQVLEAMMEPELRTHYQAFKEGGA</sequence>
<dbReference type="PANTHER" id="PTHR33164:SF44">
    <property type="entry name" value="TRANSCRIPTIONAL REGULATORY PROTEIN"/>
    <property type="match status" value="1"/>
</dbReference>
<dbReference type="PANTHER" id="PTHR33164">
    <property type="entry name" value="TRANSCRIPTIONAL REGULATOR, MARR FAMILY"/>
    <property type="match status" value="1"/>
</dbReference>
<evidence type="ECO:0000259" key="4">
    <source>
        <dbReference type="PROSITE" id="PS50995"/>
    </source>
</evidence>
<dbReference type="InterPro" id="IPR036388">
    <property type="entry name" value="WH-like_DNA-bd_sf"/>
</dbReference>
<gene>
    <name evidence="5" type="primary">slyA_1</name>
    <name evidence="5" type="ORF">AQS8620_00032</name>
</gene>
<evidence type="ECO:0000313" key="5">
    <source>
        <dbReference type="EMBL" id="SLN10309.1"/>
    </source>
</evidence>
<keyword evidence="2" id="KW-0238">DNA-binding</keyword>
<dbReference type="SUPFAM" id="SSF46785">
    <property type="entry name" value="Winged helix' DNA-binding domain"/>
    <property type="match status" value="1"/>
</dbReference>
<dbReference type="InterPro" id="IPR036390">
    <property type="entry name" value="WH_DNA-bd_sf"/>
</dbReference>